<evidence type="ECO:0000313" key="4">
    <source>
        <dbReference type="Proteomes" id="UP000030700"/>
    </source>
</evidence>
<dbReference type="Pfam" id="PF18082">
    <property type="entry name" value="NAT_N"/>
    <property type="match status" value="1"/>
</dbReference>
<dbReference type="Proteomes" id="UP000030700">
    <property type="component" value="Unassembled WGS sequence"/>
</dbReference>
<dbReference type="Gene3D" id="3.40.630.120">
    <property type="match status" value="1"/>
</dbReference>
<gene>
    <name evidence="3" type="ORF">U14_00380</name>
</gene>
<reference evidence="3" key="1">
    <citation type="journal article" date="2015" name="PeerJ">
        <title>First genomic representation of candidate bacterial phylum KSB3 points to enhanced environmental sensing as a trigger of wastewater bulking.</title>
        <authorList>
            <person name="Sekiguchi Y."/>
            <person name="Ohashi A."/>
            <person name="Parks D.H."/>
            <person name="Yamauchi T."/>
            <person name="Tyson G.W."/>
            <person name="Hugenholtz P."/>
        </authorList>
    </citation>
    <scope>NUCLEOTIDE SEQUENCE [LARGE SCALE GENOMIC DNA]</scope>
</reference>
<sequence>MSKTLSDVCEMIALPEEMTEKVLTFAKEYDRAITAPFLATLSQPETWKHSIEQITTRLGEDPDGCKMLTVMLLCAVDAYEEYQKRGMSEKIFVDTMKFCARFTQEHYQVHGCYAFTWGWWFPRQISLHEFRIGALEYEMIVKEGEKLINIHIPADADMTREVLRKSYLEAREFFKKFFPDYGQAEMVCDSWLLAPFLRELLPESSRILGFQNAFDVIRVDETSNGCIRWVYGRTDLPYPELAEKTSLQKKIKACLLEGRSIGEAYGKLQKDPWKE</sequence>
<dbReference type="Pfam" id="PF18164">
    <property type="entry name" value="GNAT_C"/>
    <property type="match status" value="1"/>
</dbReference>
<feature type="domain" description="GNAT-like C-terminal" evidence="2">
    <location>
        <begin position="130"/>
        <end position="267"/>
    </location>
</feature>
<dbReference type="STRING" id="1499966.U14_00380"/>
<feature type="domain" description="N-acyltransferase N-terminal" evidence="1">
    <location>
        <begin position="4"/>
        <end position="126"/>
    </location>
</feature>
<dbReference type="InterPro" id="IPR041273">
    <property type="entry name" value="NAT_N"/>
</dbReference>
<proteinExistence type="predicted"/>
<evidence type="ECO:0000259" key="2">
    <source>
        <dbReference type="Pfam" id="PF18164"/>
    </source>
</evidence>
<evidence type="ECO:0000313" key="3">
    <source>
        <dbReference type="EMBL" id="GAK49162.1"/>
    </source>
</evidence>
<dbReference type="HOGENOM" id="CLU_076321_1_0_0"/>
<dbReference type="AlphaFoldDB" id="A0A0S6VPX8"/>
<evidence type="ECO:0008006" key="5">
    <source>
        <dbReference type="Google" id="ProtNLM"/>
    </source>
</evidence>
<keyword evidence="4" id="KW-1185">Reference proteome</keyword>
<accession>A0A0S6VPX8</accession>
<name>A0A0S6VPX8_9BACT</name>
<evidence type="ECO:0000259" key="1">
    <source>
        <dbReference type="Pfam" id="PF18082"/>
    </source>
</evidence>
<organism evidence="3">
    <name type="scientific">Candidatus Moduliflexus flocculans</name>
    <dbReference type="NCBI Taxonomy" id="1499966"/>
    <lineage>
        <taxon>Bacteria</taxon>
        <taxon>Candidatus Moduliflexota</taxon>
        <taxon>Candidatus Moduliflexia</taxon>
        <taxon>Candidatus Moduliflexales</taxon>
        <taxon>Candidatus Moduliflexaceae</taxon>
    </lineage>
</organism>
<dbReference type="EMBL" id="DF820455">
    <property type="protein sequence ID" value="GAK49162.1"/>
    <property type="molecule type" value="Genomic_DNA"/>
</dbReference>
<protein>
    <recommendedName>
        <fullName evidence="5">GNAT-like C-terminal domain-containing protein</fullName>
    </recommendedName>
</protein>
<dbReference type="InterPro" id="IPR041644">
    <property type="entry name" value="GNAT_C"/>
</dbReference>